<reference evidence="15" key="1">
    <citation type="submission" date="2016-02" db="EMBL/GenBank/DDBJ databases">
        <authorList>
            <person name="Holder M.E."/>
            <person name="Ajami N.J."/>
            <person name="Petrosino J.F."/>
        </authorList>
    </citation>
    <scope>NUCLEOTIDE SEQUENCE [LARGE SCALE GENOMIC DNA]</scope>
    <source>
        <strain evidence="15">DSM 12838</strain>
    </source>
</reference>
<dbReference type="KEGG" id="doa:AXF15_02435"/>
<dbReference type="STRING" id="888061.AXF15_02435"/>
<evidence type="ECO:0000313" key="14">
    <source>
        <dbReference type="EMBL" id="AMD92073.1"/>
    </source>
</evidence>
<feature type="domain" description="TonB-dependent receptor plug" evidence="13">
    <location>
        <begin position="47"/>
        <end position="152"/>
    </location>
</feature>
<dbReference type="InterPro" id="IPR039426">
    <property type="entry name" value="TonB-dep_rcpt-like"/>
</dbReference>
<feature type="domain" description="TonB-dependent receptor-like beta-barrel" evidence="12">
    <location>
        <begin position="206"/>
        <end position="488"/>
    </location>
</feature>
<dbReference type="SUPFAM" id="SSF56935">
    <property type="entry name" value="Porins"/>
    <property type="match status" value="1"/>
</dbReference>
<evidence type="ECO:0000256" key="11">
    <source>
        <dbReference type="SAM" id="SignalP"/>
    </source>
</evidence>
<comment type="similarity">
    <text evidence="10">Belongs to the TonB-dependent receptor family.</text>
</comment>
<dbReference type="PANTHER" id="PTHR30069:SF29">
    <property type="entry name" value="HEMOGLOBIN AND HEMOGLOBIN-HAPTOGLOBIN-BINDING PROTEIN 1-RELATED"/>
    <property type="match status" value="1"/>
</dbReference>
<gene>
    <name evidence="14" type="ORF">AXF15_02435</name>
</gene>
<dbReference type="GO" id="GO:0015344">
    <property type="term" value="F:siderophore uptake transmembrane transporter activity"/>
    <property type="evidence" value="ECO:0007669"/>
    <property type="project" value="TreeGrafter"/>
</dbReference>
<evidence type="ECO:0008006" key="16">
    <source>
        <dbReference type="Google" id="ProtNLM"/>
    </source>
</evidence>
<dbReference type="AlphaFoldDB" id="A0A109WAT7"/>
<dbReference type="Gene3D" id="2.40.170.20">
    <property type="entry name" value="TonB-dependent receptor, beta-barrel domain"/>
    <property type="match status" value="1"/>
</dbReference>
<keyword evidence="9" id="KW-0998">Cell outer membrane</keyword>
<evidence type="ECO:0000256" key="5">
    <source>
        <dbReference type="ARBA" id="ARBA00022729"/>
    </source>
</evidence>
<evidence type="ECO:0000256" key="10">
    <source>
        <dbReference type="RuleBase" id="RU003357"/>
    </source>
</evidence>
<evidence type="ECO:0000256" key="6">
    <source>
        <dbReference type="ARBA" id="ARBA00023077"/>
    </source>
</evidence>
<dbReference type="Gene3D" id="2.170.130.10">
    <property type="entry name" value="TonB-dependent receptor, plug domain"/>
    <property type="match status" value="1"/>
</dbReference>
<dbReference type="EMBL" id="CP014230">
    <property type="protein sequence ID" value="AMD92073.1"/>
    <property type="molecule type" value="Genomic_DNA"/>
</dbReference>
<dbReference type="Proteomes" id="UP000063964">
    <property type="component" value="Chromosome"/>
</dbReference>
<dbReference type="InterPro" id="IPR012910">
    <property type="entry name" value="Plug_dom"/>
</dbReference>
<evidence type="ECO:0000259" key="12">
    <source>
        <dbReference type="Pfam" id="PF00593"/>
    </source>
</evidence>
<comment type="subcellular location">
    <subcellularLocation>
        <location evidence="1">Cell outer membrane</location>
        <topology evidence="1">Multi-pass membrane protein</topology>
    </subcellularLocation>
</comment>
<dbReference type="GO" id="GO:0044718">
    <property type="term" value="P:siderophore transmembrane transport"/>
    <property type="evidence" value="ECO:0007669"/>
    <property type="project" value="TreeGrafter"/>
</dbReference>
<keyword evidence="3" id="KW-1134">Transmembrane beta strand</keyword>
<dbReference type="InterPro" id="IPR037066">
    <property type="entry name" value="Plug_dom_sf"/>
</dbReference>
<protein>
    <recommendedName>
        <fullName evidence="16">TonB-dependent receptor plug domain-containing protein</fullName>
    </recommendedName>
</protein>
<keyword evidence="2" id="KW-0813">Transport</keyword>
<evidence type="ECO:0000313" key="15">
    <source>
        <dbReference type="Proteomes" id="UP000063964"/>
    </source>
</evidence>
<evidence type="ECO:0000259" key="13">
    <source>
        <dbReference type="Pfam" id="PF07715"/>
    </source>
</evidence>
<proteinExistence type="inferred from homology"/>
<dbReference type="GO" id="GO:0009279">
    <property type="term" value="C:cell outer membrane"/>
    <property type="evidence" value="ECO:0007669"/>
    <property type="project" value="UniProtKB-SubCell"/>
</dbReference>
<evidence type="ECO:0000256" key="4">
    <source>
        <dbReference type="ARBA" id="ARBA00022692"/>
    </source>
</evidence>
<evidence type="ECO:0000256" key="3">
    <source>
        <dbReference type="ARBA" id="ARBA00022452"/>
    </source>
</evidence>
<sequence length="506" mass="55957">MSAKTSLLLAAYLFAAVFPVPGAAHTLEEIVVVGRPIIEDNHVDRFASTSTVVTEKQMDNLNAADLGTALRRTPGVNISRYNPIGSFGGAEGGGIFIRGMGASRPGGEIKTFIDGVPMYMGVWNHPLLDLLSIDPAHSLRVHKSPQPQIFGNAFAAINIDPKRRREEGFETGLHLAGGSFGTFIEKAEHGGRTGAVDYFLGQSFRRSDGHRSRADGQLSNYFGRIDAELGSNWDVSLFGLYTDNFAHDPGEDGRESATRAGKYATRAGMGVASLGHEYKNFEGALKLFANSGQGDWRDQRPPDKRNLNKFTFSGVRVHEKIRPWTDGELTMGLDWDVITGEADFEKRSGAKSSWDGPTQRIFSPYAAFSQLFGDPDGLHVIPSAGLRHYTHSEFDSETAPHAGIIFGYKDTRLHAGYSRGVIYPGLEVVILSEHVIPRLGKSWRDLEAETLDHYEIGISHTWDRLRADLTFFRDKGKNRYLIVPPPPRRRFTPTWATTPSGVWRRP</sequence>
<keyword evidence="7 10" id="KW-0472">Membrane</keyword>
<keyword evidence="8" id="KW-0675">Receptor</keyword>
<dbReference type="Pfam" id="PF07715">
    <property type="entry name" value="Plug"/>
    <property type="match status" value="1"/>
</dbReference>
<dbReference type="OrthoDB" id="98353at2"/>
<evidence type="ECO:0000256" key="7">
    <source>
        <dbReference type="ARBA" id="ARBA00023136"/>
    </source>
</evidence>
<dbReference type="InterPro" id="IPR036942">
    <property type="entry name" value="Beta-barrel_TonB_sf"/>
</dbReference>
<evidence type="ECO:0000256" key="2">
    <source>
        <dbReference type="ARBA" id="ARBA00022448"/>
    </source>
</evidence>
<feature type="chain" id="PRO_5007141448" description="TonB-dependent receptor plug domain-containing protein" evidence="11">
    <location>
        <begin position="24"/>
        <end position="506"/>
    </location>
</feature>
<keyword evidence="15" id="KW-1185">Reference proteome</keyword>
<dbReference type="PANTHER" id="PTHR30069">
    <property type="entry name" value="TONB-DEPENDENT OUTER MEMBRANE RECEPTOR"/>
    <property type="match status" value="1"/>
</dbReference>
<keyword evidence="4" id="KW-0812">Transmembrane</keyword>
<dbReference type="Pfam" id="PF00593">
    <property type="entry name" value="TonB_dep_Rec_b-barrel"/>
    <property type="match status" value="1"/>
</dbReference>
<keyword evidence="6 10" id="KW-0798">TonB box</keyword>
<evidence type="ECO:0000256" key="9">
    <source>
        <dbReference type="ARBA" id="ARBA00023237"/>
    </source>
</evidence>
<name>A0A109WAT7_9BACT</name>
<keyword evidence="5 11" id="KW-0732">Signal</keyword>
<accession>A0A109WAT7</accession>
<organism evidence="14 15">
    <name type="scientific">Desulfomicrobium orale DSM 12838</name>
    <dbReference type="NCBI Taxonomy" id="888061"/>
    <lineage>
        <taxon>Bacteria</taxon>
        <taxon>Pseudomonadati</taxon>
        <taxon>Thermodesulfobacteriota</taxon>
        <taxon>Desulfovibrionia</taxon>
        <taxon>Desulfovibrionales</taxon>
        <taxon>Desulfomicrobiaceae</taxon>
        <taxon>Desulfomicrobium</taxon>
    </lineage>
</organism>
<evidence type="ECO:0000256" key="8">
    <source>
        <dbReference type="ARBA" id="ARBA00023170"/>
    </source>
</evidence>
<dbReference type="InterPro" id="IPR000531">
    <property type="entry name" value="Beta-barrel_TonB"/>
</dbReference>
<evidence type="ECO:0000256" key="1">
    <source>
        <dbReference type="ARBA" id="ARBA00004571"/>
    </source>
</evidence>
<feature type="signal peptide" evidence="11">
    <location>
        <begin position="1"/>
        <end position="23"/>
    </location>
</feature>